<gene>
    <name evidence="1" type="ORF">PC115_g5245</name>
</gene>
<dbReference type="AlphaFoldDB" id="A0A8T1L7H2"/>
<evidence type="ECO:0000313" key="1">
    <source>
        <dbReference type="EMBL" id="KAG2934147.1"/>
    </source>
</evidence>
<comment type="caution">
    <text evidence="1">The sequence shown here is derived from an EMBL/GenBank/DDBJ whole genome shotgun (WGS) entry which is preliminary data.</text>
</comment>
<evidence type="ECO:0000313" key="2">
    <source>
        <dbReference type="Proteomes" id="UP000774804"/>
    </source>
</evidence>
<sequence>MVRQKYTVFILGISDSCGRFFPIVYYCASKRRAEDVAWCLSYLQRATIRLFAVSFAPKMPEKKRRSYQNPRET</sequence>
<accession>A0A8T1L7H2</accession>
<name>A0A8T1L7H2_9STRA</name>
<organism evidence="1 2">
    <name type="scientific">Phytophthora cactorum</name>
    <dbReference type="NCBI Taxonomy" id="29920"/>
    <lineage>
        <taxon>Eukaryota</taxon>
        <taxon>Sar</taxon>
        <taxon>Stramenopiles</taxon>
        <taxon>Oomycota</taxon>
        <taxon>Peronosporomycetes</taxon>
        <taxon>Peronosporales</taxon>
        <taxon>Peronosporaceae</taxon>
        <taxon>Phytophthora</taxon>
    </lineage>
</organism>
<proteinExistence type="predicted"/>
<protein>
    <submittedName>
        <fullName evidence="1">Uncharacterized protein</fullName>
    </submittedName>
</protein>
<reference evidence="1" key="1">
    <citation type="submission" date="2018-10" db="EMBL/GenBank/DDBJ databases">
        <title>Effector identification in a new, highly contiguous assembly of the strawberry crown rot pathogen Phytophthora cactorum.</title>
        <authorList>
            <person name="Armitage A.D."/>
            <person name="Nellist C.F."/>
            <person name="Bates H."/>
            <person name="Vickerstaff R.J."/>
            <person name="Harrison R.J."/>
        </authorList>
    </citation>
    <scope>NUCLEOTIDE SEQUENCE</scope>
    <source>
        <strain evidence="1">4032</strain>
    </source>
</reference>
<dbReference type="Proteomes" id="UP000774804">
    <property type="component" value="Unassembled WGS sequence"/>
</dbReference>
<dbReference type="EMBL" id="RCMI01000107">
    <property type="protein sequence ID" value="KAG2934147.1"/>
    <property type="molecule type" value="Genomic_DNA"/>
</dbReference>